<dbReference type="Pfam" id="PF01529">
    <property type="entry name" value="DHHC"/>
    <property type="match status" value="1"/>
</dbReference>
<proteinExistence type="inferred from homology"/>
<gene>
    <name evidence="12" type="ORF">IWW36_005069</name>
</gene>
<feature type="transmembrane region" description="Helical" evidence="10">
    <location>
        <begin position="113"/>
        <end position="136"/>
    </location>
</feature>
<keyword evidence="2 10" id="KW-0808">Transferase</keyword>
<dbReference type="EC" id="2.3.1.225" evidence="10"/>
<evidence type="ECO:0000313" key="12">
    <source>
        <dbReference type="EMBL" id="KAJ2844727.1"/>
    </source>
</evidence>
<dbReference type="GO" id="GO:0005794">
    <property type="term" value="C:Golgi apparatus"/>
    <property type="evidence" value="ECO:0007669"/>
    <property type="project" value="TreeGrafter"/>
</dbReference>
<dbReference type="InterPro" id="IPR001594">
    <property type="entry name" value="Palmitoyltrfase_DHHC"/>
</dbReference>
<evidence type="ECO:0000256" key="2">
    <source>
        <dbReference type="ARBA" id="ARBA00022679"/>
    </source>
</evidence>
<comment type="subcellular location">
    <subcellularLocation>
        <location evidence="1">Membrane</location>
        <topology evidence="1">Multi-pass membrane protein</topology>
    </subcellularLocation>
</comment>
<keyword evidence="6" id="KW-0564">Palmitate</keyword>
<comment type="caution">
    <text evidence="12">The sequence shown here is derived from an EMBL/GenBank/DDBJ whole genome shotgun (WGS) entry which is preliminary data.</text>
</comment>
<dbReference type="PROSITE" id="PS50216">
    <property type="entry name" value="DHHC"/>
    <property type="match status" value="1"/>
</dbReference>
<dbReference type="GO" id="GO:0016020">
    <property type="term" value="C:membrane"/>
    <property type="evidence" value="ECO:0007669"/>
    <property type="project" value="UniProtKB-SubCell"/>
</dbReference>
<organism evidence="12 13">
    <name type="scientific">Coemansia brasiliensis</name>
    <dbReference type="NCBI Taxonomy" id="2650707"/>
    <lineage>
        <taxon>Eukaryota</taxon>
        <taxon>Fungi</taxon>
        <taxon>Fungi incertae sedis</taxon>
        <taxon>Zoopagomycota</taxon>
        <taxon>Kickxellomycotina</taxon>
        <taxon>Kickxellomycetes</taxon>
        <taxon>Kickxellales</taxon>
        <taxon>Kickxellaceae</taxon>
        <taxon>Coemansia</taxon>
    </lineage>
</organism>
<evidence type="ECO:0000256" key="10">
    <source>
        <dbReference type="RuleBase" id="RU079119"/>
    </source>
</evidence>
<evidence type="ECO:0000256" key="8">
    <source>
        <dbReference type="ARBA" id="ARBA00023315"/>
    </source>
</evidence>
<sequence length="418" mass="45789">MNVDSGLTDSLGLTQIKPKAARVLGLTNNAEWRRSHDSGGDQTMLLTPESLRSEAGVSNWVPEWPEPEEPPQTDDPLRVWRQEAALPQLAGVPRGATNAWRRRNGLQLPLDPLFVLQWAAAIALGGGFVGVVRPLAQIAVGPAPAADAAGVAGEMLIAAAMVASLVTSWRDPQAPEAASAVRDLFFRQQWGMPVIDPEHRTCRVCCVSARPGTRHCKRCNKCVAHMDHHCRWLNTCIGSRNYLSFFVCLCLSLLALLSVLLHSGLAIVVAARDPPRFVSLACQFVGSGSCSVHEPTPAAMAVMCALAVHTVAALVGLVLVSMLLSLHVRLCVLQTTTIEFEARKEREKLMREQEEMIPMTSLDGTITPISDRPRGPSPTLLRRSLRVARKASTALWQFAGRQLWRNRYRAVRTQDMQI</sequence>
<name>A0A9W8I3S8_9FUNG</name>
<keyword evidence="5 10" id="KW-0472">Membrane</keyword>
<keyword evidence="8 10" id="KW-0012">Acyltransferase</keyword>
<dbReference type="Proteomes" id="UP001139887">
    <property type="component" value="Unassembled WGS sequence"/>
</dbReference>
<evidence type="ECO:0000256" key="9">
    <source>
        <dbReference type="ARBA" id="ARBA00048048"/>
    </source>
</evidence>
<keyword evidence="4 10" id="KW-1133">Transmembrane helix</keyword>
<feature type="transmembrane region" description="Helical" evidence="10">
    <location>
        <begin position="242"/>
        <end position="271"/>
    </location>
</feature>
<dbReference type="PANTHER" id="PTHR22883">
    <property type="entry name" value="ZINC FINGER DHHC DOMAIN CONTAINING PROTEIN"/>
    <property type="match status" value="1"/>
</dbReference>
<keyword evidence="7" id="KW-0449">Lipoprotein</keyword>
<keyword evidence="13" id="KW-1185">Reference proteome</keyword>
<comment type="domain">
    <text evidence="10">The DHHC domain is required for palmitoyltransferase activity.</text>
</comment>
<dbReference type="InterPro" id="IPR039859">
    <property type="entry name" value="PFA4/ZDH16/20/ERF2-like"/>
</dbReference>
<keyword evidence="3 10" id="KW-0812">Transmembrane</keyword>
<evidence type="ECO:0000256" key="5">
    <source>
        <dbReference type="ARBA" id="ARBA00023136"/>
    </source>
</evidence>
<evidence type="ECO:0000256" key="4">
    <source>
        <dbReference type="ARBA" id="ARBA00022989"/>
    </source>
</evidence>
<reference evidence="12" key="1">
    <citation type="submission" date="2022-07" db="EMBL/GenBank/DDBJ databases">
        <title>Phylogenomic reconstructions and comparative analyses of Kickxellomycotina fungi.</title>
        <authorList>
            <person name="Reynolds N.K."/>
            <person name="Stajich J.E."/>
            <person name="Barry K."/>
            <person name="Grigoriev I.V."/>
            <person name="Crous P."/>
            <person name="Smith M.E."/>
        </authorList>
    </citation>
    <scope>NUCLEOTIDE SEQUENCE</scope>
    <source>
        <strain evidence="12">NRRL 1566</strain>
    </source>
</reference>
<evidence type="ECO:0000256" key="6">
    <source>
        <dbReference type="ARBA" id="ARBA00023139"/>
    </source>
</evidence>
<feature type="domain" description="Palmitoyltransferase DHHC" evidence="11">
    <location>
        <begin position="198"/>
        <end position="340"/>
    </location>
</feature>
<dbReference type="GO" id="GO:0019706">
    <property type="term" value="F:protein-cysteine S-palmitoyltransferase activity"/>
    <property type="evidence" value="ECO:0007669"/>
    <property type="project" value="UniProtKB-EC"/>
</dbReference>
<dbReference type="GO" id="GO:0005783">
    <property type="term" value="C:endoplasmic reticulum"/>
    <property type="evidence" value="ECO:0007669"/>
    <property type="project" value="TreeGrafter"/>
</dbReference>
<comment type="catalytic activity">
    <reaction evidence="9 10">
        <text>L-cysteinyl-[protein] + hexadecanoyl-CoA = S-hexadecanoyl-L-cysteinyl-[protein] + CoA</text>
        <dbReference type="Rhea" id="RHEA:36683"/>
        <dbReference type="Rhea" id="RHEA-COMP:10131"/>
        <dbReference type="Rhea" id="RHEA-COMP:11032"/>
        <dbReference type="ChEBI" id="CHEBI:29950"/>
        <dbReference type="ChEBI" id="CHEBI:57287"/>
        <dbReference type="ChEBI" id="CHEBI:57379"/>
        <dbReference type="ChEBI" id="CHEBI:74151"/>
        <dbReference type="EC" id="2.3.1.225"/>
    </reaction>
</comment>
<dbReference type="EMBL" id="JANBUW010000997">
    <property type="protein sequence ID" value="KAJ2844727.1"/>
    <property type="molecule type" value="Genomic_DNA"/>
</dbReference>
<evidence type="ECO:0000313" key="13">
    <source>
        <dbReference type="Proteomes" id="UP001139887"/>
    </source>
</evidence>
<dbReference type="AlphaFoldDB" id="A0A9W8I3S8"/>
<dbReference type="OrthoDB" id="9909019at2759"/>
<evidence type="ECO:0000256" key="3">
    <source>
        <dbReference type="ARBA" id="ARBA00022692"/>
    </source>
</evidence>
<dbReference type="GO" id="GO:0006612">
    <property type="term" value="P:protein targeting to membrane"/>
    <property type="evidence" value="ECO:0007669"/>
    <property type="project" value="TreeGrafter"/>
</dbReference>
<evidence type="ECO:0000259" key="11">
    <source>
        <dbReference type="Pfam" id="PF01529"/>
    </source>
</evidence>
<dbReference type="PANTHER" id="PTHR22883:SF203">
    <property type="entry name" value="PALMITOYLTRANSFERASE"/>
    <property type="match status" value="1"/>
</dbReference>
<evidence type="ECO:0000256" key="1">
    <source>
        <dbReference type="ARBA" id="ARBA00004141"/>
    </source>
</evidence>
<comment type="similarity">
    <text evidence="10">Belongs to the DHHC palmitoyltransferase family.</text>
</comment>
<protein>
    <recommendedName>
        <fullName evidence="10">Palmitoyltransferase</fullName>
        <ecNumber evidence="10">2.3.1.225</ecNumber>
    </recommendedName>
</protein>
<accession>A0A9W8I3S8</accession>
<feature type="transmembrane region" description="Helical" evidence="10">
    <location>
        <begin position="298"/>
        <end position="320"/>
    </location>
</feature>
<evidence type="ECO:0000256" key="7">
    <source>
        <dbReference type="ARBA" id="ARBA00023288"/>
    </source>
</evidence>